<name>A0A2A9CQC2_9ACTN</name>
<keyword evidence="2" id="KW-1185">Reference proteome</keyword>
<gene>
    <name evidence="1" type="ORF">ATK74_0819</name>
</gene>
<organism evidence="1 2">
    <name type="scientific">Propionicimonas paludicola</name>
    <dbReference type="NCBI Taxonomy" id="185243"/>
    <lineage>
        <taxon>Bacteria</taxon>
        <taxon>Bacillati</taxon>
        <taxon>Actinomycetota</taxon>
        <taxon>Actinomycetes</taxon>
        <taxon>Propionibacteriales</taxon>
        <taxon>Nocardioidaceae</taxon>
        <taxon>Propionicimonas</taxon>
    </lineage>
</organism>
<protein>
    <recommendedName>
        <fullName evidence="3">MuF-like minor capsid protein</fullName>
    </recommendedName>
</protein>
<evidence type="ECO:0008006" key="3">
    <source>
        <dbReference type="Google" id="ProtNLM"/>
    </source>
</evidence>
<proteinExistence type="predicted"/>
<dbReference type="AlphaFoldDB" id="A0A2A9CQC2"/>
<evidence type="ECO:0000313" key="2">
    <source>
        <dbReference type="Proteomes" id="UP000226079"/>
    </source>
</evidence>
<dbReference type="Pfam" id="PF25310">
    <property type="entry name" value="VG15"/>
    <property type="match status" value="1"/>
</dbReference>
<reference evidence="1 2" key="1">
    <citation type="submission" date="2017-10" db="EMBL/GenBank/DDBJ databases">
        <title>Sequencing the genomes of 1000 actinobacteria strains.</title>
        <authorList>
            <person name="Klenk H.-P."/>
        </authorList>
    </citation>
    <scope>NUCLEOTIDE SEQUENCE [LARGE SCALE GENOMIC DNA]</scope>
    <source>
        <strain evidence="1 2">DSM 15597</strain>
    </source>
</reference>
<evidence type="ECO:0000313" key="1">
    <source>
        <dbReference type="EMBL" id="PFG16285.1"/>
    </source>
</evidence>
<sequence>MQLAVLEYRLKNIVRNARGDFDKIWSQVTDLDAADVFLNKVLPSMVDLYGPALATAAADWYDETRDAFGIGGQFSAIPAATKDAGIPALVGWATSEATSDAAFQQLLWGGLERRLTNFSRNTIIRSSVADPKARGWMRVAHGDSCDFCKMLATRGGVYTTTTVRFGAHDHDKCQAAPSWGEDAAVFDLQAYRQSERRAGMTEEQRAADNARATEWIAAHLPN</sequence>
<dbReference type="Proteomes" id="UP000226079">
    <property type="component" value="Unassembled WGS sequence"/>
</dbReference>
<comment type="caution">
    <text evidence="1">The sequence shown here is derived from an EMBL/GenBank/DDBJ whole genome shotgun (WGS) entry which is preliminary data.</text>
</comment>
<dbReference type="EMBL" id="PDJC01000001">
    <property type="protein sequence ID" value="PFG16285.1"/>
    <property type="molecule type" value="Genomic_DNA"/>
</dbReference>
<accession>A0A2A9CQC2</accession>
<dbReference type="InterPro" id="IPR057369">
    <property type="entry name" value="VG15"/>
</dbReference>